<sequence>MIVLEESSCVSWERIKVVTRNSFRPLWMEAFFIVFLPQVQIKKEENRNAVNNT</sequence>
<protein>
    <submittedName>
        <fullName evidence="1">Uncharacterized protein</fullName>
    </submittedName>
</protein>
<reference evidence="1 2" key="1">
    <citation type="submission" date="2016-01" db="EMBL/GenBank/DDBJ databases">
        <authorList>
            <person name="Oliw E.H."/>
        </authorList>
    </citation>
    <scope>NUCLEOTIDE SEQUENCE [LARGE SCALE GENOMIC DNA]</scope>
    <source>
        <strain evidence="1 2">CMW7756A</strain>
    </source>
</reference>
<gene>
    <name evidence="1" type="ORF">HMPREF3229_00604</name>
</gene>
<comment type="caution">
    <text evidence="1">The sequence shown here is derived from an EMBL/GenBank/DDBJ whole genome shotgun (WGS) entry which is preliminary data.</text>
</comment>
<evidence type="ECO:0000313" key="2">
    <source>
        <dbReference type="Proteomes" id="UP000070174"/>
    </source>
</evidence>
<dbReference type="EMBL" id="LRQE01000021">
    <property type="protein sequence ID" value="KXA31006.1"/>
    <property type="molecule type" value="Genomic_DNA"/>
</dbReference>
<organism evidence="1">
    <name type="scientific">Peptoniphilus harei</name>
    <dbReference type="NCBI Taxonomy" id="54005"/>
    <lineage>
        <taxon>Bacteria</taxon>
        <taxon>Bacillati</taxon>
        <taxon>Bacillota</taxon>
        <taxon>Tissierellia</taxon>
        <taxon>Tissierellales</taxon>
        <taxon>Peptoniphilaceae</taxon>
        <taxon>Peptoniphilus</taxon>
    </lineage>
</organism>
<dbReference type="Proteomes" id="UP000070174">
    <property type="component" value="Unassembled WGS sequence"/>
</dbReference>
<name>A0A133PQU0_9FIRM</name>
<accession>A0A133PQU0</accession>
<evidence type="ECO:0000313" key="1">
    <source>
        <dbReference type="EMBL" id="KXA31006.1"/>
    </source>
</evidence>
<proteinExistence type="predicted"/>
<dbReference type="AlphaFoldDB" id="A0A133PQU0"/>